<reference evidence="1 2" key="1">
    <citation type="submission" date="2021-06" db="EMBL/GenBank/DDBJ databases">
        <authorList>
            <person name="Kallberg Y."/>
            <person name="Tangrot J."/>
            <person name="Rosling A."/>
        </authorList>
    </citation>
    <scope>NUCLEOTIDE SEQUENCE [LARGE SCALE GENOMIC DNA]</scope>
    <source>
        <strain evidence="1 2">120-4 pot B 10/14</strain>
    </source>
</reference>
<name>A0ABN7X0H5_GIGMA</name>
<protein>
    <submittedName>
        <fullName evidence="1">9133_t:CDS:1</fullName>
    </submittedName>
</protein>
<dbReference type="Proteomes" id="UP000789901">
    <property type="component" value="Unassembled WGS sequence"/>
</dbReference>
<proteinExistence type="predicted"/>
<dbReference type="EMBL" id="CAJVQB010076253">
    <property type="protein sequence ID" value="CAG8844513.1"/>
    <property type="molecule type" value="Genomic_DNA"/>
</dbReference>
<accession>A0ABN7X0H5</accession>
<organism evidence="1 2">
    <name type="scientific">Gigaspora margarita</name>
    <dbReference type="NCBI Taxonomy" id="4874"/>
    <lineage>
        <taxon>Eukaryota</taxon>
        <taxon>Fungi</taxon>
        <taxon>Fungi incertae sedis</taxon>
        <taxon>Mucoromycota</taxon>
        <taxon>Glomeromycotina</taxon>
        <taxon>Glomeromycetes</taxon>
        <taxon>Diversisporales</taxon>
        <taxon>Gigasporaceae</taxon>
        <taxon>Gigaspora</taxon>
    </lineage>
</organism>
<feature type="non-terminal residue" evidence="1">
    <location>
        <position position="45"/>
    </location>
</feature>
<feature type="non-terminal residue" evidence="1">
    <location>
        <position position="1"/>
    </location>
</feature>
<comment type="caution">
    <text evidence="1">The sequence shown here is derived from an EMBL/GenBank/DDBJ whole genome shotgun (WGS) entry which is preliminary data.</text>
</comment>
<sequence length="45" mass="4923">KIKSSSGIGILVQVVTNSDKLTEKSKRKKGIYDLSSTGTSMEEDY</sequence>
<evidence type="ECO:0000313" key="1">
    <source>
        <dbReference type="EMBL" id="CAG8844513.1"/>
    </source>
</evidence>
<evidence type="ECO:0000313" key="2">
    <source>
        <dbReference type="Proteomes" id="UP000789901"/>
    </source>
</evidence>
<gene>
    <name evidence="1" type="ORF">GMARGA_LOCUS37141</name>
</gene>
<keyword evidence="2" id="KW-1185">Reference proteome</keyword>